<dbReference type="AlphaFoldDB" id="A0A8S0X324"/>
<proteinExistence type="predicted"/>
<gene>
    <name evidence="1" type="ORF">AAE3_LOCUS7794</name>
</gene>
<name>A0A8S0X324_CYCAE</name>
<evidence type="ECO:0000313" key="1">
    <source>
        <dbReference type="EMBL" id="CAA7265602.1"/>
    </source>
</evidence>
<reference evidence="1 2" key="1">
    <citation type="submission" date="2020-01" db="EMBL/GenBank/DDBJ databases">
        <authorList>
            <person name="Gupta K D."/>
        </authorList>
    </citation>
    <scope>NUCLEOTIDE SEQUENCE [LARGE SCALE GENOMIC DNA]</scope>
</reference>
<sequence>MFGGRSEHSFLKLRSLKPAFMQGIDSQVITHASDYLKDYAYLLDGPLATAVDDTKLLAFWLYFDNKKKKWFMVGGTEGPMEVADIDHLQSDIRQASSTKATKLQLWTLSIPLPHVPPLVLAASPIALKTNAKELATMEEKLLKLVISPELKLNIISLGSDGTSVEREARRKLVRSGFATTMNYQIPHPADGSAFHVELLQIGGHVMTVIQDSKHCRKTERNGLLSGAHSLILGCFLICYQDVQNISFAEGTPLYR</sequence>
<dbReference type="OrthoDB" id="73076at2759"/>
<organism evidence="1 2">
    <name type="scientific">Cyclocybe aegerita</name>
    <name type="common">Black poplar mushroom</name>
    <name type="synonym">Agrocybe aegerita</name>
    <dbReference type="NCBI Taxonomy" id="1973307"/>
    <lineage>
        <taxon>Eukaryota</taxon>
        <taxon>Fungi</taxon>
        <taxon>Dikarya</taxon>
        <taxon>Basidiomycota</taxon>
        <taxon>Agaricomycotina</taxon>
        <taxon>Agaricomycetes</taxon>
        <taxon>Agaricomycetidae</taxon>
        <taxon>Agaricales</taxon>
        <taxon>Agaricineae</taxon>
        <taxon>Bolbitiaceae</taxon>
        <taxon>Cyclocybe</taxon>
    </lineage>
</organism>
<keyword evidence="2" id="KW-1185">Reference proteome</keyword>
<accession>A0A8S0X324</accession>
<protein>
    <submittedName>
        <fullName evidence="1">Uncharacterized protein</fullName>
    </submittedName>
</protein>
<dbReference type="Proteomes" id="UP000467700">
    <property type="component" value="Unassembled WGS sequence"/>
</dbReference>
<comment type="caution">
    <text evidence="1">The sequence shown here is derived from an EMBL/GenBank/DDBJ whole genome shotgun (WGS) entry which is preliminary data.</text>
</comment>
<dbReference type="EMBL" id="CACVBS010000049">
    <property type="protein sequence ID" value="CAA7265602.1"/>
    <property type="molecule type" value="Genomic_DNA"/>
</dbReference>
<evidence type="ECO:0000313" key="2">
    <source>
        <dbReference type="Proteomes" id="UP000467700"/>
    </source>
</evidence>